<dbReference type="Gene3D" id="3.40.630.30">
    <property type="match status" value="1"/>
</dbReference>
<dbReference type="PROSITE" id="PS51186">
    <property type="entry name" value="GNAT"/>
    <property type="match status" value="1"/>
</dbReference>
<proteinExistence type="predicted"/>
<accession>A0A383R8S2</accession>
<dbReference type="CDD" id="cd04301">
    <property type="entry name" value="NAT_SF"/>
    <property type="match status" value="1"/>
</dbReference>
<protein>
    <submittedName>
        <fullName evidence="2">Predicted N-acetyltransferase YhbS</fullName>
    </submittedName>
</protein>
<evidence type="ECO:0000259" key="1">
    <source>
        <dbReference type="PROSITE" id="PS51186"/>
    </source>
</evidence>
<reference evidence="3" key="1">
    <citation type="submission" date="2018-08" db="EMBL/GenBank/DDBJ databases">
        <authorList>
            <person name="Chevrot R."/>
        </authorList>
    </citation>
    <scope>NUCLEOTIDE SEQUENCE [LARGE SCALE GENOMIC DNA]</scope>
</reference>
<organism evidence="2 3">
    <name type="scientific">Paenibacillus alvei</name>
    <name type="common">Bacillus alvei</name>
    <dbReference type="NCBI Taxonomy" id="44250"/>
    <lineage>
        <taxon>Bacteria</taxon>
        <taxon>Bacillati</taxon>
        <taxon>Bacillota</taxon>
        <taxon>Bacilli</taxon>
        <taxon>Bacillales</taxon>
        <taxon>Paenibacillaceae</taxon>
        <taxon>Paenibacillus</taxon>
    </lineage>
</organism>
<dbReference type="Pfam" id="PF00583">
    <property type="entry name" value="Acetyltransf_1"/>
    <property type="match status" value="1"/>
</dbReference>
<gene>
    <name evidence="2" type="ORF">PBLR_11414</name>
</gene>
<dbReference type="InterPro" id="IPR039143">
    <property type="entry name" value="GNPNAT1-like"/>
</dbReference>
<dbReference type="PIRSF" id="PIRSF037663">
    <property type="entry name" value="Acetyltransf_GNAT_prd"/>
    <property type="match status" value="1"/>
</dbReference>
<dbReference type="InterPro" id="IPR017255">
    <property type="entry name" value="AcTrfase_GNAT_prd"/>
</dbReference>
<dbReference type="AlphaFoldDB" id="A0A383R8S2"/>
<dbReference type="InterPro" id="IPR000182">
    <property type="entry name" value="GNAT_dom"/>
</dbReference>
<dbReference type="PANTHER" id="PTHR13355">
    <property type="entry name" value="GLUCOSAMINE 6-PHOSPHATE N-ACETYLTRANSFERASE"/>
    <property type="match status" value="1"/>
</dbReference>
<feature type="domain" description="N-acetyltransferase" evidence="1">
    <location>
        <begin position="2"/>
        <end position="145"/>
    </location>
</feature>
<dbReference type="PANTHER" id="PTHR13355:SF15">
    <property type="entry name" value="GCN5-RELATED N-ACETYLTRANSFERASE 3, CHLOROPLASTIC"/>
    <property type="match status" value="1"/>
</dbReference>
<dbReference type="GO" id="GO:0008080">
    <property type="term" value="F:N-acetyltransferase activity"/>
    <property type="evidence" value="ECO:0007669"/>
    <property type="project" value="TreeGrafter"/>
</dbReference>
<name>A0A383R8S2_PAEAL</name>
<sequence>MITIRSIKENELLALSQLYQELMGLQTNQSKLEQVYRTIQHNEQYIILGAFDEEQLVGSLMGIICHDLVGDCKPFMVIENVIVSPVVRRQGVGKKLMQEIENMARQRDCYYIIFVSGEQRKEAHQFYERLGFKDEKVEGYRKHLT</sequence>
<dbReference type="EMBL" id="LS992241">
    <property type="protein sequence ID" value="SYX82992.1"/>
    <property type="molecule type" value="Genomic_DNA"/>
</dbReference>
<dbReference type="Proteomes" id="UP000304148">
    <property type="component" value="Chromosome"/>
</dbReference>
<dbReference type="InterPro" id="IPR016181">
    <property type="entry name" value="Acyl_CoA_acyltransferase"/>
</dbReference>
<evidence type="ECO:0000313" key="3">
    <source>
        <dbReference type="Proteomes" id="UP000304148"/>
    </source>
</evidence>
<dbReference type="RefSeq" id="WP_138185157.1">
    <property type="nucleotide sequence ID" value="NZ_LS992241.1"/>
</dbReference>
<evidence type="ECO:0000313" key="2">
    <source>
        <dbReference type="EMBL" id="SYX82992.1"/>
    </source>
</evidence>
<keyword evidence="2" id="KW-0808">Transferase</keyword>
<dbReference type="SUPFAM" id="SSF55729">
    <property type="entry name" value="Acyl-CoA N-acyltransferases (Nat)"/>
    <property type="match status" value="1"/>
</dbReference>